<evidence type="ECO:0000256" key="4">
    <source>
        <dbReference type="ARBA" id="ARBA00023136"/>
    </source>
</evidence>
<feature type="transmembrane region" description="Helical" evidence="5">
    <location>
        <begin position="216"/>
        <end position="237"/>
    </location>
</feature>
<dbReference type="PANTHER" id="PTHR23017">
    <property type="entry name" value="SERPENTINE RECEPTOR, CLASS X"/>
    <property type="match status" value="1"/>
</dbReference>
<feature type="transmembrane region" description="Helical" evidence="5">
    <location>
        <begin position="174"/>
        <end position="196"/>
    </location>
</feature>
<dbReference type="WBParaSite" id="PTRK_0001499200.1">
    <property type="protein sequence ID" value="PTRK_0001499200.1"/>
    <property type="gene ID" value="PTRK_0001499200"/>
</dbReference>
<evidence type="ECO:0000256" key="5">
    <source>
        <dbReference type="SAM" id="Phobius"/>
    </source>
</evidence>
<dbReference type="Pfam" id="PF10328">
    <property type="entry name" value="7TM_GPCR_Srx"/>
    <property type="match status" value="1"/>
</dbReference>
<dbReference type="Gene3D" id="1.20.1070.10">
    <property type="entry name" value="Rhodopsin 7-helix transmembrane proteins"/>
    <property type="match status" value="1"/>
</dbReference>
<evidence type="ECO:0000256" key="1">
    <source>
        <dbReference type="ARBA" id="ARBA00004370"/>
    </source>
</evidence>
<name>A0A0N5A0N5_PARTI</name>
<dbReference type="InterPro" id="IPR019430">
    <property type="entry name" value="7TM_GPCR_serpentine_rcpt_Srx"/>
</dbReference>
<keyword evidence="3 5" id="KW-1133">Transmembrane helix</keyword>
<feature type="transmembrane region" description="Helical" evidence="5">
    <location>
        <begin position="68"/>
        <end position="90"/>
    </location>
</feature>
<evidence type="ECO:0000313" key="9">
    <source>
        <dbReference type="WBParaSite" id="PTRK_0001499200.1"/>
    </source>
</evidence>
<dbReference type="InterPro" id="IPR017452">
    <property type="entry name" value="GPCR_Rhodpsn_7TM"/>
</dbReference>
<keyword evidence="4 5" id="KW-0472">Membrane</keyword>
<comment type="subcellular location">
    <subcellularLocation>
        <location evidence="1">Membrane</location>
    </subcellularLocation>
</comment>
<keyword evidence="8" id="KW-1185">Reference proteome</keyword>
<dbReference type="SUPFAM" id="SSF81321">
    <property type="entry name" value="Family A G protein-coupled receptor-like"/>
    <property type="match status" value="1"/>
</dbReference>
<evidence type="ECO:0000256" key="2">
    <source>
        <dbReference type="ARBA" id="ARBA00022692"/>
    </source>
</evidence>
<feature type="domain" description="G-protein coupled receptors family 1 profile" evidence="7">
    <location>
        <begin position="1"/>
        <end position="143"/>
    </location>
</feature>
<feature type="signal peptide" evidence="6">
    <location>
        <begin position="1"/>
        <end position="16"/>
    </location>
</feature>
<dbReference type="Proteomes" id="UP000038045">
    <property type="component" value="Unplaced"/>
</dbReference>
<sequence>MFVITPMILWILLIETNFVPKSEFVNRRVGQILLIGYFSNIYSRFVTSINRFVSIHLPFKYNKIFSNFNTYCILTTYWILSLLMCIPYSLGDECNFMFIEWIWSYADTQQCILFSTLEDFVFGVTFGSITIGIDFLLLCTLTFHKYFVYKDGKIVKANRKSTIFGASLKLDLHIFYRTMSSNLCLILMLISFHYIVDHVEESTILTFLSTTFVWMFYHSFDGVVVGLLSHEIINHILVRLGIRKKNVPTTRSVKTSVLKQNIKNKGTN</sequence>
<feature type="transmembrane region" description="Helical" evidence="5">
    <location>
        <begin position="120"/>
        <end position="143"/>
    </location>
</feature>
<protein>
    <submittedName>
        <fullName evidence="9">G_PROTEIN_RECEP_F1_2 domain-containing protein</fullName>
    </submittedName>
</protein>
<dbReference type="GO" id="GO:0016020">
    <property type="term" value="C:membrane"/>
    <property type="evidence" value="ECO:0007669"/>
    <property type="project" value="UniProtKB-SubCell"/>
</dbReference>
<keyword evidence="2 5" id="KW-0812">Transmembrane</keyword>
<evidence type="ECO:0000256" key="3">
    <source>
        <dbReference type="ARBA" id="ARBA00022989"/>
    </source>
</evidence>
<dbReference type="CDD" id="cd00637">
    <property type="entry name" value="7tm_classA_rhodopsin-like"/>
    <property type="match status" value="1"/>
</dbReference>
<accession>A0A0N5A0N5</accession>
<dbReference type="PANTHER" id="PTHR23017:SF3">
    <property type="entry name" value="G-PROTEIN COUPLED RECEPTORS FAMILY 1 PROFILE DOMAIN-CONTAINING PROTEIN"/>
    <property type="match status" value="1"/>
</dbReference>
<reference evidence="9" key="1">
    <citation type="submission" date="2017-02" db="UniProtKB">
        <authorList>
            <consortium name="WormBaseParasite"/>
        </authorList>
    </citation>
    <scope>IDENTIFICATION</scope>
</reference>
<dbReference type="PROSITE" id="PS50262">
    <property type="entry name" value="G_PROTEIN_RECEP_F1_2"/>
    <property type="match status" value="1"/>
</dbReference>
<organism evidence="8 9">
    <name type="scientific">Parastrongyloides trichosuri</name>
    <name type="common">Possum-specific nematode worm</name>
    <dbReference type="NCBI Taxonomy" id="131310"/>
    <lineage>
        <taxon>Eukaryota</taxon>
        <taxon>Metazoa</taxon>
        <taxon>Ecdysozoa</taxon>
        <taxon>Nematoda</taxon>
        <taxon>Chromadorea</taxon>
        <taxon>Rhabditida</taxon>
        <taxon>Tylenchina</taxon>
        <taxon>Panagrolaimomorpha</taxon>
        <taxon>Strongyloidoidea</taxon>
        <taxon>Strongyloididae</taxon>
        <taxon>Parastrongyloides</taxon>
    </lineage>
</organism>
<feature type="chain" id="PRO_5005892457" evidence="6">
    <location>
        <begin position="17"/>
        <end position="268"/>
    </location>
</feature>
<proteinExistence type="predicted"/>
<evidence type="ECO:0000259" key="7">
    <source>
        <dbReference type="PROSITE" id="PS50262"/>
    </source>
</evidence>
<keyword evidence="6" id="KW-0732">Signal</keyword>
<evidence type="ECO:0000256" key="6">
    <source>
        <dbReference type="SAM" id="SignalP"/>
    </source>
</evidence>
<evidence type="ECO:0000313" key="8">
    <source>
        <dbReference type="Proteomes" id="UP000038045"/>
    </source>
</evidence>
<dbReference type="AlphaFoldDB" id="A0A0N5A0N5"/>